<dbReference type="EMBL" id="CAJVPL010000300">
    <property type="protein sequence ID" value="CAG8480472.1"/>
    <property type="molecule type" value="Genomic_DNA"/>
</dbReference>
<name>A0A9N8WEW4_9GLOM</name>
<accession>A0A9N8WEW4</accession>
<dbReference type="InterPro" id="IPR050767">
    <property type="entry name" value="Sel1_AlgK"/>
</dbReference>
<comment type="similarity">
    <text evidence="1">Belongs to the sel-1 family.</text>
</comment>
<comment type="caution">
    <text evidence="2">The sequence shown here is derived from an EMBL/GenBank/DDBJ whole genome shotgun (WGS) entry which is preliminary data.</text>
</comment>
<proteinExistence type="inferred from homology"/>
<reference evidence="2" key="1">
    <citation type="submission" date="2021-06" db="EMBL/GenBank/DDBJ databases">
        <authorList>
            <person name="Kallberg Y."/>
            <person name="Tangrot J."/>
            <person name="Rosling A."/>
        </authorList>
    </citation>
    <scope>NUCLEOTIDE SEQUENCE</scope>
    <source>
        <strain evidence="2">MT106</strain>
    </source>
</reference>
<dbReference type="SMART" id="SM00671">
    <property type="entry name" value="SEL1"/>
    <property type="match status" value="4"/>
</dbReference>
<evidence type="ECO:0000313" key="2">
    <source>
        <dbReference type="EMBL" id="CAG8480472.1"/>
    </source>
</evidence>
<dbReference type="Proteomes" id="UP000789831">
    <property type="component" value="Unassembled WGS sequence"/>
</dbReference>
<dbReference type="Gene3D" id="1.25.40.10">
    <property type="entry name" value="Tetratricopeptide repeat domain"/>
    <property type="match status" value="1"/>
</dbReference>
<gene>
    <name evidence="2" type="ORF">AGERDE_LOCUS3207</name>
</gene>
<dbReference type="OrthoDB" id="2384430at2759"/>
<dbReference type="PANTHER" id="PTHR11102:SF160">
    <property type="entry name" value="ERAD-ASSOCIATED E3 UBIQUITIN-PROTEIN LIGASE COMPONENT HRD3"/>
    <property type="match status" value="1"/>
</dbReference>
<sequence>MQKLCNELNNVYYDYSAYSNLICLYGFCREFGFKEPPISTIPELFELPKDCYHFASKHGNNKYAKNFLAQNYRNGTGGAKADNQKVFYWAKESAALGFTSGQYNLGYCYMKGIGVAPSSILAFYWFQEAAKVHNSMAEYHVGLCYQNGYGTAADRLKATYWFRRSASHDDALAQYVLAVWYRKGNGVNRDVHSAIWFVMHAVRNEQRNADYVLKNTGHLLKDIFH</sequence>
<dbReference type="InterPro" id="IPR006597">
    <property type="entry name" value="Sel1-like"/>
</dbReference>
<keyword evidence="3" id="KW-1185">Reference proteome</keyword>
<evidence type="ECO:0000256" key="1">
    <source>
        <dbReference type="ARBA" id="ARBA00038101"/>
    </source>
</evidence>
<dbReference type="InterPro" id="IPR011990">
    <property type="entry name" value="TPR-like_helical_dom_sf"/>
</dbReference>
<dbReference type="PANTHER" id="PTHR11102">
    <property type="entry name" value="SEL-1-LIKE PROTEIN"/>
    <property type="match status" value="1"/>
</dbReference>
<organism evidence="2 3">
    <name type="scientific">Ambispora gerdemannii</name>
    <dbReference type="NCBI Taxonomy" id="144530"/>
    <lineage>
        <taxon>Eukaryota</taxon>
        <taxon>Fungi</taxon>
        <taxon>Fungi incertae sedis</taxon>
        <taxon>Mucoromycota</taxon>
        <taxon>Glomeromycotina</taxon>
        <taxon>Glomeromycetes</taxon>
        <taxon>Archaeosporales</taxon>
        <taxon>Ambisporaceae</taxon>
        <taxon>Ambispora</taxon>
    </lineage>
</organism>
<dbReference type="AlphaFoldDB" id="A0A9N8WEW4"/>
<protein>
    <submittedName>
        <fullName evidence="2">304_t:CDS:1</fullName>
    </submittedName>
</protein>
<evidence type="ECO:0000313" key="3">
    <source>
        <dbReference type="Proteomes" id="UP000789831"/>
    </source>
</evidence>
<dbReference type="Pfam" id="PF08238">
    <property type="entry name" value="Sel1"/>
    <property type="match status" value="4"/>
</dbReference>
<dbReference type="SUPFAM" id="SSF81901">
    <property type="entry name" value="HCP-like"/>
    <property type="match status" value="1"/>
</dbReference>